<sequence>MANVAATNITFFKPFLQHYSNFPSSFFNISIPIPNHYHKPTSTKCLSRCHLSVTPEPSRGAPETFVSQFAADQPRKGSDILVEALEREGVTHVFGYPGGASMEIHEALARSSMIRNVLPRHEQGGIFAADGYARASGRPGVCLTSSGPGATNIISGIADANFDSIPIVAVTG</sequence>
<accession>A0ABY9DJU9</accession>
<dbReference type="SUPFAM" id="SSF52518">
    <property type="entry name" value="Thiamin diphosphate-binding fold (THDP-binding)"/>
    <property type="match status" value="1"/>
</dbReference>
<evidence type="ECO:0000313" key="4">
    <source>
        <dbReference type="Proteomes" id="UP001227230"/>
    </source>
</evidence>
<evidence type="ECO:0000259" key="2">
    <source>
        <dbReference type="Pfam" id="PF02776"/>
    </source>
</evidence>
<evidence type="ECO:0000256" key="1">
    <source>
        <dbReference type="ARBA" id="ARBA00007812"/>
    </source>
</evidence>
<dbReference type="Gene3D" id="3.40.50.970">
    <property type="match status" value="1"/>
</dbReference>
<reference evidence="3 4" key="1">
    <citation type="journal article" date="2023" name="Hortic Res">
        <title>The complete reference genome for grapevine (Vitis vinifera L.) genetics and breeding.</title>
        <authorList>
            <person name="Shi X."/>
            <person name="Cao S."/>
            <person name="Wang X."/>
            <person name="Huang S."/>
            <person name="Wang Y."/>
            <person name="Liu Z."/>
            <person name="Liu W."/>
            <person name="Leng X."/>
            <person name="Peng Y."/>
            <person name="Wang N."/>
            <person name="Wang Y."/>
            <person name="Ma Z."/>
            <person name="Xu X."/>
            <person name="Zhang F."/>
            <person name="Xue H."/>
            <person name="Zhong H."/>
            <person name="Wang Y."/>
            <person name="Zhang K."/>
            <person name="Velt A."/>
            <person name="Avia K."/>
            <person name="Holtgrawe D."/>
            <person name="Grimplet J."/>
            <person name="Matus J.T."/>
            <person name="Ware D."/>
            <person name="Wu X."/>
            <person name="Wang H."/>
            <person name="Liu C."/>
            <person name="Fang Y."/>
            <person name="Rustenholz C."/>
            <person name="Cheng Z."/>
            <person name="Xiao H."/>
            <person name="Zhou Y."/>
        </authorList>
    </citation>
    <scope>NUCLEOTIDE SEQUENCE [LARGE SCALE GENOMIC DNA]</scope>
    <source>
        <strain evidence="4">cv. Pinot noir / PN40024</strain>
        <tissue evidence="3">Leaf</tissue>
    </source>
</reference>
<gene>
    <name evidence="3" type="ORF">VitviT2T_024763</name>
</gene>
<dbReference type="Pfam" id="PF02776">
    <property type="entry name" value="TPP_enzyme_N"/>
    <property type="match status" value="1"/>
</dbReference>
<evidence type="ECO:0000313" key="3">
    <source>
        <dbReference type="EMBL" id="WKA06885.1"/>
    </source>
</evidence>
<dbReference type="PANTHER" id="PTHR18968:SF13">
    <property type="entry name" value="ACETOLACTATE SYNTHASE CATALYTIC SUBUNIT, MITOCHONDRIAL"/>
    <property type="match status" value="1"/>
</dbReference>
<dbReference type="Proteomes" id="UP001227230">
    <property type="component" value="Chromosome 16"/>
</dbReference>
<dbReference type="InterPro" id="IPR045229">
    <property type="entry name" value="TPP_enz"/>
</dbReference>
<proteinExistence type="inferred from homology"/>
<keyword evidence="4" id="KW-1185">Reference proteome</keyword>
<feature type="domain" description="Thiamine pyrophosphate enzyme N-terminal TPP-binding" evidence="2">
    <location>
        <begin position="76"/>
        <end position="172"/>
    </location>
</feature>
<protein>
    <recommendedName>
        <fullName evidence="2">Thiamine pyrophosphate enzyme N-terminal TPP-binding domain-containing protein</fullName>
    </recommendedName>
</protein>
<organism evidence="3 4">
    <name type="scientific">Vitis vinifera</name>
    <name type="common">Grape</name>
    <dbReference type="NCBI Taxonomy" id="29760"/>
    <lineage>
        <taxon>Eukaryota</taxon>
        <taxon>Viridiplantae</taxon>
        <taxon>Streptophyta</taxon>
        <taxon>Embryophyta</taxon>
        <taxon>Tracheophyta</taxon>
        <taxon>Spermatophyta</taxon>
        <taxon>Magnoliopsida</taxon>
        <taxon>eudicotyledons</taxon>
        <taxon>Gunneridae</taxon>
        <taxon>Pentapetalae</taxon>
        <taxon>rosids</taxon>
        <taxon>Vitales</taxon>
        <taxon>Vitaceae</taxon>
        <taxon>Viteae</taxon>
        <taxon>Vitis</taxon>
    </lineage>
</organism>
<dbReference type="InterPro" id="IPR029061">
    <property type="entry name" value="THDP-binding"/>
</dbReference>
<dbReference type="PANTHER" id="PTHR18968">
    <property type="entry name" value="THIAMINE PYROPHOSPHATE ENZYMES"/>
    <property type="match status" value="1"/>
</dbReference>
<dbReference type="InterPro" id="IPR012001">
    <property type="entry name" value="Thiamin_PyroP_enz_TPP-bd_dom"/>
</dbReference>
<comment type="similarity">
    <text evidence="1">Belongs to the TPP enzyme family.</text>
</comment>
<name>A0ABY9DJU9_VITVI</name>
<dbReference type="CDD" id="cd07035">
    <property type="entry name" value="TPP_PYR_POX_like"/>
    <property type="match status" value="1"/>
</dbReference>
<dbReference type="EMBL" id="CP126663">
    <property type="protein sequence ID" value="WKA06885.1"/>
    <property type="molecule type" value="Genomic_DNA"/>
</dbReference>